<dbReference type="Pfam" id="PF03551">
    <property type="entry name" value="PadR"/>
    <property type="match status" value="1"/>
</dbReference>
<dbReference type="KEGG" id="abat:CFX1CAM_1384"/>
<name>A0A1Y6K792_9CHLR</name>
<dbReference type="RefSeq" id="WP_087862290.1">
    <property type="nucleotide sequence ID" value="NZ_LT859958.1"/>
</dbReference>
<dbReference type="InterPro" id="IPR052509">
    <property type="entry name" value="Metal_resp_DNA-bind_regulator"/>
</dbReference>
<accession>A0A1Y6K792</accession>
<dbReference type="Proteomes" id="UP000195514">
    <property type="component" value="Chromosome I"/>
</dbReference>
<evidence type="ECO:0000259" key="1">
    <source>
        <dbReference type="Pfam" id="PF03551"/>
    </source>
</evidence>
<dbReference type="InterPro" id="IPR036388">
    <property type="entry name" value="WH-like_DNA-bd_sf"/>
</dbReference>
<dbReference type="PANTHER" id="PTHR33169">
    <property type="entry name" value="PADR-FAMILY TRANSCRIPTIONAL REGULATOR"/>
    <property type="match status" value="1"/>
</dbReference>
<feature type="domain" description="Transcription regulator PadR N-terminal" evidence="1">
    <location>
        <begin position="10"/>
        <end position="84"/>
    </location>
</feature>
<protein>
    <submittedName>
        <fullName evidence="2">Putative Transcriptional regulator, PadR-like family</fullName>
    </submittedName>
</protein>
<keyword evidence="3" id="KW-1185">Reference proteome</keyword>
<sequence>MSRPVPDEVILGLIKAKPTHGYELLECFRSRQQLGRIWTLSTSQLYAVLKRLEQAKAIRGRKISSSNAPPRIEYEVTPSGETQLFSWLYADDPSPSIHRIRVLFLSRIYIANLLGVSHRKIIDAQIIACESQKAKLESRLPNEISDIERLTINYVLSQLDAAVRWLKESDFYLRIIG</sequence>
<dbReference type="AlphaFoldDB" id="A0A1Y6K792"/>
<reference evidence="3" key="1">
    <citation type="submission" date="2017-05" db="EMBL/GenBank/DDBJ databases">
        <authorList>
            <person name="Kirkegaard R."/>
            <person name="Mcilroy J S."/>
        </authorList>
    </citation>
    <scope>NUCLEOTIDE SEQUENCE [LARGE SCALE GENOMIC DNA]</scope>
</reference>
<proteinExistence type="predicted"/>
<evidence type="ECO:0000313" key="3">
    <source>
        <dbReference type="Proteomes" id="UP000195514"/>
    </source>
</evidence>
<dbReference type="SUPFAM" id="SSF46785">
    <property type="entry name" value="Winged helix' DNA-binding domain"/>
    <property type="match status" value="1"/>
</dbReference>
<gene>
    <name evidence="2" type="ORF">CFX1CAM_1384</name>
</gene>
<dbReference type="InterPro" id="IPR036390">
    <property type="entry name" value="WH_DNA-bd_sf"/>
</dbReference>
<dbReference type="Gene3D" id="1.10.10.10">
    <property type="entry name" value="Winged helix-like DNA-binding domain superfamily/Winged helix DNA-binding domain"/>
    <property type="match status" value="1"/>
</dbReference>
<dbReference type="OrthoDB" id="154521at2"/>
<dbReference type="EMBL" id="LT859958">
    <property type="protein sequence ID" value="SMX54449.1"/>
    <property type="molecule type" value="Genomic_DNA"/>
</dbReference>
<evidence type="ECO:0000313" key="2">
    <source>
        <dbReference type="EMBL" id="SMX54449.1"/>
    </source>
</evidence>
<dbReference type="InterPro" id="IPR005149">
    <property type="entry name" value="Tscrpt_reg_PadR_N"/>
</dbReference>
<dbReference type="PANTHER" id="PTHR33169:SF14">
    <property type="entry name" value="TRANSCRIPTIONAL REGULATOR RV3488"/>
    <property type="match status" value="1"/>
</dbReference>
<organism evidence="2 3">
    <name type="scientific">Candidatus Brevifilum fermentans</name>
    <dbReference type="NCBI Taxonomy" id="1986204"/>
    <lineage>
        <taxon>Bacteria</taxon>
        <taxon>Bacillati</taxon>
        <taxon>Chloroflexota</taxon>
        <taxon>Anaerolineae</taxon>
        <taxon>Anaerolineales</taxon>
        <taxon>Anaerolineaceae</taxon>
        <taxon>Candidatus Brevifilum</taxon>
    </lineage>
</organism>